<sequence>MRMAPAWIGLIVVLMAPCAVAQEPADIPLPAARTEGGRPLMEVLRDRQSSREYGGESLPLQTLSDLLWAAAGINRPDSGKRTAPSARNWQEIEVYAVTSAGAYLYDAGAHALKAVAPGDLRAVTGSQPFVAVAPLNLVLVADLEKMKGAAPEDQSLYAGADAAFISQNIYLFCASEGLATVVRGLVDREAVARALKLPEHKRVIFAQSVGFPGGGDSGRP</sequence>
<dbReference type="GO" id="GO:0016491">
    <property type="term" value="F:oxidoreductase activity"/>
    <property type="evidence" value="ECO:0007669"/>
    <property type="project" value="InterPro"/>
</dbReference>
<evidence type="ECO:0000313" key="4">
    <source>
        <dbReference type="Proteomes" id="UP000748308"/>
    </source>
</evidence>
<dbReference type="PANTHER" id="PTHR43745:SF2">
    <property type="entry name" value="NITROREDUCTASE MJ1384-RELATED"/>
    <property type="match status" value="1"/>
</dbReference>
<evidence type="ECO:0000256" key="1">
    <source>
        <dbReference type="SAM" id="SignalP"/>
    </source>
</evidence>
<reference evidence="3" key="1">
    <citation type="submission" date="2019-03" db="EMBL/GenBank/DDBJ databases">
        <title>Lake Tanganyika Metagenome-Assembled Genomes (MAGs).</title>
        <authorList>
            <person name="Tran P."/>
        </authorList>
    </citation>
    <scope>NUCLEOTIDE SEQUENCE</scope>
    <source>
        <strain evidence="3">M_DeepCast_400m_m2_100</strain>
    </source>
</reference>
<feature type="signal peptide" evidence="1">
    <location>
        <begin position="1"/>
        <end position="21"/>
    </location>
</feature>
<feature type="chain" id="PRO_5037805474" evidence="1">
    <location>
        <begin position="22"/>
        <end position="220"/>
    </location>
</feature>
<dbReference type="CDD" id="cd02142">
    <property type="entry name" value="McbC_SagB-like_oxidoreductase"/>
    <property type="match status" value="1"/>
</dbReference>
<proteinExistence type="predicted"/>
<dbReference type="InterPro" id="IPR029479">
    <property type="entry name" value="Nitroreductase"/>
</dbReference>
<gene>
    <name evidence="3" type="ORF">FJY75_07780</name>
</gene>
<dbReference type="EMBL" id="VGIY01000178">
    <property type="protein sequence ID" value="MBM3317738.1"/>
    <property type="molecule type" value="Genomic_DNA"/>
</dbReference>
<dbReference type="Gene3D" id="3.40.109.10">
    <property type="entry name" value="NADH Oxidase"/>
    <property type="match status" value="1"/>
</dbReference>
<comment type="caution">
    <text evidence="3">The sequence shown here is derived from an EMBL/GenBank/DDBJ whole genome shotgun (WGS) entry which is preliminary data.</text>
</comment>
<dbReference type="AlphaFoldDB" id="A0A937X8A7"/>
<dbReference type="InterPro" id="IPR052544">
    <property type="entry name" value="Bacteriocin_Proc_Enz"/>
</dbReference>
<dbReference type="Pfam" id="PF00881">
    <property type="entry name" value="Nitroreductase"/>
    <property type="match status" value="1"/>
</dbReference>
<feature type="domain" description="Nitroreductase" evidence="2">
    <location>
        <begin position="44"/>
        <end position="210"/>
    </location>
</feature>
<evidence type="ECO:0000259" key="2">
    <source>
        <dbReference type="Pfam" id="PF00881"/>
    </source>
</evidence>
<name>A0A937X8A7_UNCEI</name>
<keyword evidence="1" id="KW-0732">Signal</keyword>
<dbReference type="InterPro" id="IPR000415">
    <property type="entry name" value="Nitroreductase-like"/>
</dbReference>
<accession>A0A937X8A7</accession>
<dbReference type="PANTHER" id="PTHR43745">
    <property type="entry name" value="NITROREDUCTASE MJ1384-RELATED"/>
    <property type="match status" value="1"/>
</dbReference>
<evidence type="ECO:0000313" key="3">
    <source>
        <dbReference type="EMBL" id="MBM3317738.1"/>
    </source>
</evidence>
<dbReference type="Proteomes" id="UP000748308">
    <property type="component" value="Unassembled WGS sequence"/>
</dbReference>
<dbReference type="SUPFAM" id="SSF55469">
    <property type="entry name" value="FMN-dependent nitroreductase-like"/>
    <property type="match status" value="1"/>
</dbReference>
<organism evidence="3 4">
    <name type="scientific">Eiseniibacteriota bacterium</name>
    <dbReference type="NCBI Taxonomy" id="2212470"/>
    <lineage>
        <taxon>Bacteria</taxon>
        <taxon>Candidatus Eiseniibacteriota</taxon>
    </lineage>
</organism>
<protein>
    <submittedName>
        <fullName evidence="3">SagB/ThcOx family dehydrogenase</fullName>
    </submittedName>
</protein>